<dbReference type="Gene3D" id="3.30.200.20">
    <property type="entry name" value="Phosphorylase Kinase, domain 1"/>
    <property type="match status" value="1"/>
</dbReference>
<dbReference type="EC" id="2.7.11.1" evidence="1"/>
<evidence type="ECO:0000256" key="1">
    <source>
        <dbReference type="ARBA" id="ARBA00012513"/>
    </source>
</evidence>
<comment type="caution">
    <text evidence="11">The sequence shown here is derived from an EMBL/GenBank/DDBJ whole genome shotgun (WGS) entry which is preliminary data.</text>
</comment>
<reference evidence="11" key="1">
    <citation type="submission" date="2022-08" db="EMBL/GenBank/DDBJ databases">
        <authorList>
            <person name="Tistechok S."/>
            <person name="Samborskyy M."/>
            <person name="Roman I."/>
        </authorList>
    </citation>
    <scope>NUCLEOTIDE SEQUENCE</scope>
    <source>
        <strain evidence="11">DSM 103496</strain>
    </source>
</reference>
<keyword evidence="12" id="KW-1185">Reference proteome</keyword>
<evidence type="ECO:0000256" key="6">
    <source>
        <dbReference type="ARBA" id="ARBA00022840"/>
    </source>
</evidence>
<dbReference type="InterPro" id="IPR008271">
    <property type="entry name" value="Ser/Thr_kinase_AS"/>
</dbReference>
<proteinExistence type="predicted"/>
<dbReference type="CDD" id="cd23418">
    <property type="entry name" value="beta-trefoil_Ricin_XLN-like"/>
    <property type="match status" value="1"/>
</dbReference>
<dbReference type="Pfam" id="PF00069">
    <property type="entry name" value="Pkinase"/>
    <property type="match status" value="1"/>
</dbReference>
<dbReference type="InterPro" id="IPR035992">
    <property type="entry name" value="Ricin_B-like_lectins"/>
</dbReference>
<dbReference type="Pfam" id="PF00652">
    <property type="entry name" value="Ricin_B_lectin"/>
    <property type="match status" value="1"/>
</dbReference>
<keyword evidence="5 11" id="KW-0418">Kinase</keyword>
<dbReference type="SUPFAM" id="SSF56112">
    <property type="entry name" value="Protein kinase-like (PK-like)"/>
    <property type="match status" value="1"/>
</dbReference>
<dbReference type="AlphaFoldDB" id="A0A9X2VN10"/>
<evidence type="ECO:0000313" key="11">
    <source>
        <dbReference type="EMBL" id="MCS7479472.1"/>
    </source>
</evidence>
<organism evidence="11 12">
    <name type="scientific">Umezawaea endophytica</name>
    <dbReference type="NCBI Taxonomy" id="1654476"/>
    <lineage>
        <taxon>Bacteria</taxon>
        <taxon>Bacillati</taxon>
        <taxon>Actinomycetota</taxon>
        <taxon>Actinomycetes</taxon>
        <taxon>Pseudonocardiales</taxon>
        <taxon>Pseudonocardiaceae</taxon>
        <taxon>Umezawaea</taxon>
    </lineage>
</organism>
<keyword evidence="6 7" id="KW-0067">ATP-binding</keyword>
<keyword evidence="9" id="KW-0472">Membrane</keyword>
<dbReference type="PROSITE" id="PS50011">
    <property type="entry name" value="PROTEIN_KINASE_DOM"/>
    <property type="match status" value="1"/>
</dbReference>
<dbReference type="PANTHER" id="PTHR43289">
    <property type="entry name" value="MITOGEN-ACTIVATED PROTEIN KINASE KINASE KINASE 20-RELATED"/>
    <property type="match status" value="1"/>
</dbReference>
<evidence type="ECO:0000256" key="5">
    <source>
        <dbReference type="ARBA" id="ARBA00022777"/>
    </source>
</evidence>
<feature type="binding site" evidence="7">
    <location>
        <position position="41"/>
    </location>
    <ligand>
        <name>ATP</name>
        <dbReference type="ChEBI" id="CHEBI:30616"/>
    </ligand>
</feature>
<evidence type="ECO:0000256" key="8">
    <source>
        <dbReference type="SAM" id="MobiDB-lite"/>
    </source>
</evidence>
<dbReference type="SUPFAM" id="SSF50370">
    <property type="entry name" value="Ricin B-like lectins"/>
    <property type="match status" value="1"/>
</dbReference>
<evidence type="ECO:0000256" key="7">
    <source>
        <dbReference type="PROSITE-ProRule" id="PRU10141"/>
    </source>
</evidence>
<gene>
    <name evidence="11" type="ORF">NZH93_21645</name>
</gene>
<keyword evidence="9" id="KW-0812">Transmembrane</keyword>
<protein>
    <recommendedName>
        <fullName evidence="1">non-specific serine/threonine protein kinase</fullName>
        <ecNumber evidence="1">2.7.11.1</ecNumber>
    </recommendedName>
</protein>
<accession>A0A9X2VN10</accession>
<dbReference type="RefSeq" id="WP_259624973.1">
    <property type="nucleotide sequence ID" value="NZ_JANYMP010000010.1"/>
</dbReference>
<dbReference type="PROSITE" id="PS00108">
    <property type="entry name" value="PROTEIN_KINASE_ST"/>
    <property type="match status" value="1"/>
</dbReference>
<evidence type="ECO:0000259" key="10">
    <source>
        <dbReference type="PROSITE" id="PS50011"/>
    </source>
</evidence>
<evidence type="ECO:0000256" key="3">
    <source>
        <dbReference type="ARBA" id="ARBA00022679"/>
    </source>
</evidence>
<name>A0A9X2VN10_9PSEU</name>
<dbReference type="PROSITE" id="PS50231">
    <property type="entry name" value="RICIN_B_LECTIN"/>
    <property type="match status" value="1"/>
</dbReference>
<dbReference type="GO" id="GO:0005524">
    <property type="term" value="F:ATP binding"/>
    <property type="evidence" value="ECO:0007669"/>
    <property type="project" value="UniProtKB-UniRule"/>
</dbReference>
<dbReference type="PROSITE" id="PS00107">
    <property type="entry name" value="PROTEIN_KINASE_ATP"/>
    <property type="match status" value="1"/>
</dbReference>
<keyword evidence="4 7" id="KW-0547">Nucleotide-binding</keyword>
<keyword evidence="3" id="KW-0808">Transferase</keyword>
<feature type="domain" description="Protein kinase" evidence="10">
    <location>
        <begin position="12"/>
        <end position="270"/>
    </location>
</feature>
<feature type="transmembrane region" description="Helical" evidence="9">
    <location>
        <begin position="309"/>
        <end position="331"/>
    </location>
</feature>
<feature type="region of interest" description="Disordered" evidence="8">
    <location>
        <begin position="336"/>
        <end position="361"/>
    </location>
</feature>
<keyword evidence="2 11" id="KW-0723">Serine/threonine-protein kinase</keyword>
<evidence type="ECO:0000256" key="4">
    <source>
        <dbReference type="ARBA" id="ARBA00022741"/>
    </source>
</evidence>
<sequence length="489" mass="51564">MSQQNRLIAGRYELRDQIGAGAMGVVWRAGDLKLERVVAVKELLLPSHFDAQAVQQARRRAQREARIAARLHHPNAITVHDVVEQDGQPWLIMEYLPSQSLAAILAERGPLPVGDAVRIGKHMADALAAAHKASVVHRDVKPGNVLLGAEGTVKITDFGISRALDDTTATATGHYAGTPAFFAPEVARGQEAGYPSDVFSLGATLYNAVEGVPPFGITDNSIAQLYRAAAGTIRPPERAGALTPLLARLLDLDPRARPTMAEAAEALDVLARSTAPTPTLVVDLRDQLTSSFTLPPRSPSHEQRSRRRAAAGLAVALVVLIAVVSGAFYYANVAKRSEASTPPPSSSSSAPPKSTSAKPPVTAPLVVESSGKCLDVPGKATENGTAVTIFDCNGGDNQLWTPTAAGELRVYNGAKCLDARLAGTEPGTSVDIHDCNGGANQKWALNADRSITGKQSGLCLDVLASGTDYGTPVVLWTCAGGTNQRWSHR</sequence>
<dbReference type="Proteomes" id="UP001141259">
    <property type="component" value="Unassembled WGS sequence"/>
</dbReference>
<dbReference type="Gene3D" id="2.80.10.50">
    <property type="match status" value="1"/>
</dbReference>
<dbReference type="InterPro" id="IPR017441">
    <property type="entry name" value="Protein_kinase_ATP_BS"/>
</dbReference>
<dbReference type="CDD" id="cd14014">
    <property type="entry name" value="STKc_PknB_like"/>
    <property type="match status" value="1"/>
</dbReference>
<dbReference type="EMBL" id="JANYMP010000010">
    <property type="protein sequence ID" value="MCS7479472.1"/>
    <property type="molecule type" value="Genomic_DNA"/>
</dbReference>
<dbReference type="PANTHER" id="PTHR43289:SF6">
    <property type="entry name" value="SERINE_THREONINE-PROTEIN KINASE NEKL-3"/>
    <property type="match status" value="1"/>
</dbReference>
<feature type="compositionally biased region" description="Low complexity" evidence="8">
    <location>
        <begin position="346"/>
        <end position="360"/>
    </location>
</feature>
<dbReference type="InterPro" id="IPR000772">
    <property type="entry name" value="Ricin_B_lectin"/>
</dbReference>
<dbReference type="InterPro" id="IPR000719">
    <property type="entry name" value="Prot_kinase_dom"/>
</dbReference>
<evidence type="ECO:0000256" key="2">
    <source>
        <dbReference type="ARBA" id="ARBA00022527"/>
    </source>
</evidence>
<dbReference type="SMART" id="SM00220">
    <property type="entry name" value="S_TKc"/>
    <property type="match status" value="1"/>
</dbReference>
<dbReference type="SMART" id="SM00458">
    <property type="entry name" value="RICIN"/>
    <property type="match status" value="1"/>
</dbReference>
<dbReference type="Gene3D" id="1.10.510.10">
    <property type="entry name" value="Transferase(Phosphotransferase) domain 1"/>
    <property type="match status" value="1"/>
</dbReference>
<dbReference type="GO" id="GO:0004674">
    <property type="term" value="F:protein serine/threonine kinase activity"/>
    <property type="evidence" value="ECO:0007669"/>
    <property type="project" value="UniProtKB-KW"/>
</dbReference>
<keyword evidence="9" id="KW-1133">Transmembrane helix</keyword>
<dbReference type="InterPro" id="IPR011009">
    <property type="entry name" value="Kinase-like_dom_sf"/>
</dbReference>
<evidence type="ECO:0000313" key="12">
    <source>
        <dbReference type="Proteomes" id="UP001141259"/>
    </source>
</evidence>
<evidence type="ECO:0000256" key="9">
    <source>
        <dbReference type="SAM" id="Phobius"/>
    </source>
</evidence>